<dbReference type="Gene3D" id="1.10.10.10">
    <property type="entry name" value="Winged helix-like DNA-binding domain superfamily/Winged helix DNA-binding domain"/>
    <property type="match status" value="1"/>
</dbReference>
<sequence>MDAQDEDDHALDLHQFPGHLIRRLHQISVAQFTEKVAAHDIDLTPVQYAALKAIDANPGIDQASVAGLIAYDRATLGKVIDRLEAKQLIDRTVSPRDRRARQLTLTEAGKEVLARAHPLVREVQGEILTGLSPEEQEQFMTLLQKATAAGNERSRAPLRRPPRQS</sequence>
<dbReference type="RefSeq" id="WP_065270590.1">
    <property type="nucleotide sequence ID" value="NZ_CP015124.1"/>
</dbReference>
<gene>
    <name evidence="2" type="ORF">JL2886_00536</name>
</gene>
<evidence type="ECO:0000313" key="2">
    <source>
        <dbReference type="EMBL" id="ANP35467.1"/>
    </source>
</evidence>
<dbReference type="InterPro" id="IPR036390">
    <property type="entry name" value="WH_DNA-bd_sf"/>
</dbReference>
<dbReference type="AlphaFoldDB" id="A0A1B0ZMT1"/>
<dbReference type="InterPro" id="IPR000835">
    <property type="entry name" value="HTH_MarR-typ"/>
</dbReference>
<dbReference type="GO" id="GO:0003700">
    <property type="term" value="F:DNA-binding transcription factor activity"/>
    <property type="evidence" value="ECO:0007669"/>
    <property type="project" value="InterPro"/>
</dbReference>
<dbReference type="PROSITE" id="PS50995">
    <property type="entry name" value="HTH_MARR_2"/>
    <property type="match status" value="1"/>
</dbReference>
<dbReference type="PRINTS" id="PR00598">
    <property type="entry name" value="HTHMARR"/>
</dbReference>
<dbReference type="OrthoDB" id="7349109at2"/>
<dbReference type="EMBL" id="CP015124">
    <property type="protein sequence ID" value="ANP35467.1"/>
    <property type="molecule type" value="Genomic_DNA"/>
</dbReference>
<dbReference type="GO" id="GO:0006950">
    <property type="term" value="P:response to stress"/>
    <property type="evidence" value="ECO:0007669"/>
    <property type="project" value="TreeGrafter"/>
</dbReference>
<protein>
    <submittedName>
        <fullName evidence="2">MarR family transcriptional regulator</fullName>
    </submittedName>
</protein>
<dbReference type="Proteomes" id="UP000092565">
    <property type="component" value="Chromosome"/>
</dbReference>
<dbReference type="InterPro" id="IPR036388">
    <property type="entry name" value="WH-like_DNA-bd_sf"/>
</dbReference>
<dbReference type="PANTHER" id="PTHR33164:SF95">
    <property type="entry name" value="TRANSCRIPTIONAL REGULATOR"/>
    <property type="match status" value="1"/>
</dbReference>
<dbReference type="InterPro" id="IPR039422">
    <property type="entry name" value="MarR/SlyA-like"/>
</dbReference>
<name>A0A1B0ZMT1_9RHOB</name>
<reference evidence="2 3" key="1">
    <citation type="submission" date="2016-04" db="EMBL/GenBank/DDBJ databases">
        <authorList>
            <person name="Evans L.H."/>
            <person name="Alamgir A."/>
            <person name="Owens N."/>
            <person name="Weber N.D."/>
            <person name="Virtaneva K."/>
            <person name="Barbian K."/>
            <person name="Babar A."/>
            <person name="Rosenke K."/>
        </authorList>
    </citation>
    <scope>NUCLEOTIDE SEQUENCE [LARGE SCALE GENOMIC DNA]</scope>
    <source>
        <strain evidence="2 3">JL2886</strain>
    </source>
</reference>
<proteinExistence type="predicted"/>
<evidence type="ECO:0000259" key="1">
    <source>
        <dbReference type="PROSITE" id="PS50995"/>
    </source>
</evidence>
<dbReference type="PATRIC" id="fig|60890.4.peg.521"/>
<feature type="domain" description="HTH marR-type" evidence="1">
    <location>
        <begin position="17"/>
        <end position="148"/>
    </location>
</feature>
<dbReference type="SMART" id="SM00347">
    <property type="entry name" value="HTH_MARR"/>
    <property type="match status" value="1"/>
</dbReference>
<keyword evidence="3" id="KW-1185">Reference proteome</keyword>
<accession>A0A1B0ZMT1</accession>
<dbReference type="SUPFAM" id="SSF46785">
    <property type="entry name" value="Winged helix' DNA-binding domain"/>
    <property type="match status" value="1"/>
</dbReference>
<organism evidence="2 3">
    <name type="scientific">Phaeobacter gallaeciensis</name>
    <dbReference type="NCBI Taxonomy" id="60890"/>
    <lineage>
        <taxon>Bacteria</taxon>
        <taxon>Pseudomonadati</taxon>
        <taxon>Pseudomonadota</taxon>
        <taxon>Alphaproteobacteria</taxon>
        <taxon>Rhodobacterales</taxon>
        <taxon>Roseobacteraceae</taxon>
        <taxon>Phaeobacter</taxon>
    </lineage>
</organism>
<dbReference type="PANTHER" id="PTHR33164">
    <property type="entry name" value="TRANSCRIPTIONAL REGULATOR, MARR FAMILY"/>
    <property type="match status" value="1"/>
</dbReference>
<dbReference type="Pfam" id="PF01047">
    <property type="entry name" value="MarR"/>
    <property type="match status" value="1"/>
</dbReference>
<evidence type="ECO:0000313" key="3">
    <source>
        <dbReference type="Proteomes" id="UP000092565"/>
    </source>
</evidence>